<evidence type="ECO:0000256" key="7">
    <source>
        <dbReference type="ARBA" id="ARBA00022741"/>
    </source>
</evidence>
<dbReference type="EMBL" id="JBHRTD010000017">
    <property type="protein sequence ID" value="MFC3139717.1"/>
    <property type="molecule type" value="Genomic_DNA"/>
</dbReference>
<feature type="transmembrane region" description="Helical" evidence="13">
    <location>
        <begin position="12"/>
        <end position="33"/>
    </location>
</feature>
<dbReference type="SMART" id="SM00388">
    <property type="entry name" value="HisKA"/>
    <property type="match status" value="1"/>
</dbReference>
<dbReference type="InterPro" id="IPR036097">
    <property type="entry name" value="HisK_dim/P_sf"/>
</dbReference>
<keyword evidence="11" id="KW-0902">Two-component regulatory system</keyword>
<dbReference type="Pfam" id="PF00989">
    <property type="entry name" value="PAS"/>
    <property type="match status" value="1"/>
</dbReference>
<evidence type="ECO:0000256" key="8">
    <source>
        <dbReference type="ARBA" id="ARBA00022777"/>
    </source>
</evidence>
<dbReference type="PROSITE" id="PS50109">
    <property type="entry name" value="HIS_KIN"/>
    <property type="match status" value="1"/>
</dbReference>
<keyword evidence="18" id="KW-1185">Reference proteome</keyword>
<dbReference type="EC" id="2.7.13.3" evidence="3"/>
<evidence type="ECO:0000313" key="18">
    <source>
        <dbReference type="Proteomes" id="UP001595621"/>
    </source>
</evidence>
<dbReference type="SMART" id="SM00387">
    <property type="entry name" value="HATPase_c"/>
    <property type="match status" value="1"/>
</dbReference>
<dbReference type="Gene3D" id="3.30.450.20">
    <property type="entry name" value="PAS domain"/>
    <property type="match status" value="1"/>
</dbReference>
<evidence type="ECO:0000256" key="3">
    <source>
        <dbReference type="ARBA" id="ARBA00012438"/>
    </source>
</evidence>
<dbReference type="NCBIfam" id="TIGR00229">
    <property type="entry name" value="sensory_box"/>
    <property type="match status" value="1"/>
</dbReference>
<feature type="domain" description="Histidine kinase" evidence="14">
    <location>
        <begin position="358"/>
        <end position="562"/>
    </location>
</feature>
<dbReference type="Gene3D" id="1.10.287.130">
    <property type="match status" value="1"/>
</dbReference>
<gene>
    <name evidence="17" type="ORF">ACFOE0_16220</name>
</gene>
<keyword evidence="10 13" id="KW-1133">Transmembrane helix</keyword>
<protein>
    <recommendedName>
        <fullName evidence="3">histidine kinase</fullName>
        <ecNumber evidence="3">2.7.13.3</ecNumber>
    </recommendedName>
</protein>
<evidence type="ECO:0000256" key="9">
    <source>
        <dbReference type="ARBA" id="ARBA00022840"/>
    </source>
</evidence>
<keyword evidence="7" id="KW-0547">Nucleotide-binding</keyword>
<evidence type="ECO:0000256" key="6">
    <source>
        <dbReference type="ARBA" id="ARBA00022692"/>
    </source>
</evidence>
<dbReference type="PROSITE" id="PS50112">
    <property type="entry name" value="PAS"/>
    <property type="match status" value="1"/>
</dbReference>
<sequence length="571" mass="65307">MKKNHHQAISFSLLVMTACAIIVTTIVILYYTALESEKRNLAVLANIQSNLLDAYAEGGVDTRTGVADLTSLRSRLIDVIETQKTFGDSGEFVLGFREGDNIHFAFEHRFGPSGIPEEIPMDNTWAEPMRQALMANRGAIVALDYRGHEVIAGYSWSRRFNIGVVAKRDLSEFQKPYVQAFMLCISISVIICMVSWIFVRKLNRVMIQGVKKTRELLEATFDSINDSVITINSEGIIQYANKSTVALFGYDINELLGNNISIIMPKNHRDMHDDYLRKYLVTNKPNIIRRAVDFIAVKKDGARFPIKLSVSESTSLEEVMYIGVIRDISEEKHLQRSKDELNKELQRSNKELSKFAYIASHDLRAPLRGIKTTAKWVEEDLGDNVDPEIKDNLQLMQNRIERLDTLLDSLLNYSRVSTEERQYEKVNVRELLEDVVFVVCDDNVTVNIQCNDIEIYTVRVHLQQVFQNLIDNAIKHHDELIPIEITIYIRNEKDSIWCSVKDNGCGIPLEHQKKIFEVFQRLVRRDEVEGTGIGLALVKKLIELHGGDLEVHSVPPVRGTEFCFFWIKERG</sequence>
<evidence type="ECO:0000256" key="4">
    <source>
        <dbReference type="ARBA" id="ARBA00022553"/>
    </source>
</evidence>
<keyword evidence="6 13" id="KW-0812">Transmembrane</keyword>
<comment type="catalytic activity">
    <reaction evidence="1">
        <text>ATP + protein L-histidine = ADP + protein N-phospho-L-histidine.</text>
        <dbReference type="EC" id="2.7.13.3"/>
    </reaction>
</comment>
<evidence type="ECO:0000259" key="14">
    <source>
        <dbReference type="PROSITE" id="PS50109"/>
    </source>
</evidence>
<keyword evidence="9 17" id="KW-0067">ATP-binding</keyword>
<keyword evidence="5" id="KW-0808">Transferase</keyword>
<dbReference type="InterPro" id="IPR000700">
    <property type="entry name" value="PAS-assoc_C"/>
</dbReference>
<evidence type="ECO:0000256" key="5">
    <source>
        <dbReference type="ARBA" id="ARBA00022679"/>
    </source>
</evidence>
<dbReference type="InterPro" id="IPR000014">
    <property type="entry name" value="PAS"/>
</dbReference>
<keyword evidence="4" id="KW-0597">Phosphoprotein</keyword>
<feature type="domain" description="PAS" evidence="15">
    <location>
        <begin position="213"/>
        <end position="283"/>
    </location>
</feature>
<dbReference type="InterPro" id="IPR005467">
    <property type="entry name" value="His_kinase_dom"/>
</dbReference>
<dbReference type="CDD" id="cd00075">
    <property type="entry name" value="HATPase"/>
    <property type="match status" value="1"/>
</dbReference>
<dbReference type="PROSITE" id="PS50113">
    <property type="entry name" value="PAC"/>
    <property type="match status" value="1"/>
</dbReference>
<dbReference type="Pfam" id="PF02518">
    <property type="entry name" value="HATPase_c"/>
    <property type="match status" value="1"/>
</dbReference>
<dbReference type="SUPFAM" id="SSF47384">
    <property type="entry name" value="Homodimeric domain of signal transducing histidine kinase"/>
    <property type="match status" value="1"/>
</dbReference>
<dbReference type="RefSeq" id="WP_248936226.1">
    <property type="nucleotide sequence ID" value="NZ_JAKILF010000004.1"/>
</dbReference>
<feature type="domain" description="PAC" evidence="16">
    <location>
        <begin position="290"/>
        <end position="340"/>
    </location>
</feature>
<feature type="transmembrane region" description="Helical" evidence="13">
    <location>
        <begin position="177"/>
        <end position="199"/>
    </location>
</feature>
<dbReference type="SMART" id="SM00091">
    <property type="entry name" value="PAS"/>
    <property type="match status" value="1"/>
</dbReference>
<dbReference type="InterPro" id="IPR035965">
    <property type="entry name" value="PAS-like_dom_sf"/>
</dbReference>
<name>A0ABV7GJ22_9GAMM</name>
<dbReference type="InterPro" id="IPR003661">
    <property type="entry name" value="HisK_dim/P_dom"/>
</dbReference>
<dbReference type="Pfam" id="PF00512">
    <property type="entry name" value="HisKA"/>
    <property type="match status" value="1"/>
</dbReference>
<dbReference type="Gene3D" id="3.30.565.10">
    <property type="entry name" value="Histidine kinase-like ATPase, C-terminal domain"/>
    <property type="match status" value="1"/>
</dbReference>
<dbReference type="PRINTS" id="PR00344">
    <property type="entry name" value="BCTRLSENSOR"/>
</dbReference>
<dbReference type="InterPro" id="IPR004358">
    <property type="entry name" value="Sig_transdc_His_kin-like_C"/>
</dbReference>
<evidence type="ECO:0000256" key="10">
    <source>
        <dbReference type="ARBA" id="ARBA00022989"/>
    </source>
</evidence>
<evidence type="ECO:0000256" key="2">
    <source>
        <dbReference type="ARBA" id="ARBA00004141"/>
    </source>
</evidence>
<organism evidence="17 18">
    <name type="scientific">Shewanella submarina</name>
    <dbReference type="NCBI Taxonomy" id="2016376"/>
    <lineage>
        <taxon>Bacteria</taxon>
        <taxon>Pseudomonadati</taxon>
        <taxon>Pseudomonadota</taxon>
        <taxon>Gammaproteobacteria</taxon>
        <taxon>Alteromonadales</taxon>
        <taxon>Shewanellaceae</taxon>
        <taxon>Shewanella</taxon>
    </lineage>
</organism>
<dbReference type="GO" id="GO:0005524">
    <property type="term" value="F:ATP binding"/>
    <property type="evidence" value="ECO:0007669"/>
    <property type="project" value="UniProtKB-KW"/>
</dbReference>
<evidence type="ECO:0000256" key="12">
    <source>
        <dbReference type="ARBA" id="ARBA00023136"/>
    </source>
</evidence>
<dbReference type="PANTHER" id="PTHR42878">
    <property type="entry name" value="TWO-COMPONENT HISTIDINE KINASE"/>
    <property type="match status" value="1"/>
</dbReference>
<evidence type="ECO:0000259" key="16">
    <source>
        <dbReference type="PROSITE" id="PS50113"/>
    </source>
</evidence>
<keyword evidence="12 13" id="KW-0472">Membrane</keyword>
<dbReference type="InterPro" id="IPR003594">
    <property type="entry name" value="HATPase_dom"/>
</dbReference>
<evidence type="ECO:0000256" key="1">
    <source>
        <dbReference type="ARBA" id="ARBA00000085"/>
    </source>
</evidence>
<reference evidence="18" key="1">
    <citation type="journal article" date="2019" name="Int. J. Syst. Evol. Microbiol.">
        <title>The Global Catalogue of Microorganisms (GCM) 10K type strain sequencing project: providing services to taxonomists for standard genome sequencing and annotation.</title>
        <authorList>
            <consortium name="The Broad Institute Genomics Platform"/>
            <consortium name="The Broad Institute Genome Sequencing Center for Infectious Disease"/>
            <person name="Wu L."/>
            <person name="Ma J."/>
        </authorList>
    </citation>
    <scope>NUCLEOTIDE SEQUENCE [LARGE SCALE GENOMIC DNA]</scope>
    <source>
        <strain evidence="18">KCTC 52277</strain>
    </source>
</reference>
<dbReference type="Proteomes" id="UP001595621">
    <property type="component" value="Unassembled WGS sequence"/>
</dbReference>
<dbReference type="SUPFAM" id="SSF55785">
    <property type="entry name" value="PYP-like sensor domain (PAS domain)"/>
    <property type="match status" value="1"/>
</dbReference>
<dbReference type="InterPro" id="IPR013767">
    <property type="entry name" value="PAS_fold"/>
</dbReference>
<evidence type="ECO:0000313" key="17">
    <source>
        <dbReference type="EMBL" id="MFC3139717.1"/>
    </source>
</evidence>
<evidence type="ECO:0000256" key="13">
    <source>
        <dbReference type="SAM" id="Phobius"/>
    </source>
</evidence>
<dbReference type="CDD" id="cd00130">
    <property type="entry name" value="PAS"/>
    <property type="match status" value="1"/>
</dbReference>
<accession>A0ABV7GJ22</accession>
<dbReference type="InterPro" id="IPR036890">
    <property type="entry name" value="HATPase_C_sf"/>
</dbReference>
<keyword evidence="8" id="KW-0418">Kinase</keyword>
<dbReference type="PROSITE" id="PS51257">
    <property type="entry name" value="PROKAR_LIPOPROTEIN"/>
    <property type="match status" value="1"/>
</dbReference>
<dbReference type="PANTHER" id="PTHR42878:SF7">
    <property type="entry name" value="SENSOR HISTIDINE KINASE GLRK"/>
    <property type="match status" value="1"/>
</dbReference>
<dbReference type="SUPFAM" id="SSF55874">
    <property type="entry name" value="ATPase domain of HSP90 chaperone/DNA topoisomerase II/histidine kinase"/>
    <property type="match status" value="1"/>
</dbReference>
<dbReference type="CDD" id="cd00082">
    <property type="entry name" value="HisKA"/>
    <property type="match status" value="1"/>
</dbReference>
<comment type="subcellular location">
    <subcellularLocation>
        <location evidence="2">Membrane</location>
        <topology evidence="2">Multi-pass membrane protein</topology>
    </subcellularLocation>
</comment>
<dbReference type="InterPro" id="IPR050351">
    <property type="entry name" value="BphY/WalK/GraS-like"/>
</dbReference>
<comment type="caution">
    <text evidence="17">The sequence shown here is derived from an EMBL/GenBank/DDBJ whole genome shotgun (WGS) entry which is preliminary data.</text>
</comment>
<proteinExistence type="predicted"/>
<evidence type="ECO:0000256" key="11">
    <source>
        <dbReference type="ARBA" id="ARBA00023012"/>
    </source>
</evidence>
<evidence type="ECO:0000259" key="15">
    <source>
        <dbReference type="PROSITE" id="PS50112"/>
    </source>
</evidence>